<feature type="domain" description="CobW C-terminal" evidence="2">
    <location>
        <begin position="220"/>
        <end position="301"/>
    </location>
</feature>
<dbReference type="PANTHER" id="PTHR13748">
    <property type="entry name" value="COBW-RELATED"/>
    <property type="match status" value="1"/>
</dbReference>
<keyword evidence="4" id="KW-1185">Reference proteome</keyword>
<evidence type="ECO:0000313" key="4">
    <source>
        <dbReference type="Proteomes" id="UP000179284"/>
    </source>
</evidence>
<proteinExistence type="predicted"/>
<accession>A0A1D9NZH6</accession>
<dbReference type="InterPro" id="IPR003495">
    <property type="entry name" value="CobW/HypB/UreG_nucleotide-bd"/>
</dbReference>
<sequence length="310" mass="34941">MQILLVSGFLGAGKTTFIKELITRTNKRPVIMENEYGANNLDARELQNASAGSDNEIKILEFMEGCVCCTMKDSFVNSVLAIFSSLSPEYLIIEPTGVGRLSSIIENLKPILGRAVFLLEPIVVLCPETFRSNMKEYPELYRDQIANASRVVFSKCEHTDPDQLKEVTNEILKINPKAKITDRHYSQMDGKWWDSLMETEVDETSLEKKEKLKDPKDVFSQVTVTKAGLQNPGQLVQLLEDCLHGEFGLISRAKGTIWVGSELLRFDLADKMYAITDSPDDGTQCVFIGKGLNEKRIRDRLIPTDRHSIF</sequence>
<dbReference type="SUPFAM" id="SSF90002">
    <property type="entry name" value="Hypothetical protein YjiA, C-terminal domain"/>
    <property type="match status" value="1"/>
</dbReference>
<gene>
    <name evidence="3" type="ORF">bhn_I0301</name>
</gene>
<evidence type="ECO:0000259" key="1">
    <source>
        <dbReference type="Pfam" id="PF02492"/>
    </source>
</evidence>
<dbReference type="Gene3D" id="3.40.50.300">
    <property type="entry name" value="P-loop containing nucleotide triphosphate hydrolases"/>
    <property type="match status" value="1"/>
</dbReference>
<dbReference type="PANTHER" id="PTHR13748:SF62">
    <property type="entry name" value="COBW DOMAIN-CONTAINING PROTEIN"/>
    <property type="match status" value="1"/>
</dbReference>
<dbReference type="AlphaFoldDB" id="A0A1D9NZH6"/>
<dbReference type="OrthoDB" id="9808822at2"/>
<dbReference type="InterPro" id="IPR027417">
    <property type="entry name" value="P-loop_NTPase"/>
</dbReference>
<dbReference type="InterPro" id="IPR051316">
    <property type="entry name" value="Zinc-reg_GTPase_activator"/>
</dbReference>
<evidence type="ECO:0000259" key="2">
    <source>
        <dbReference type="Pfam" id="PF07683"/>
    </source>
</evidence>
<evidence type="ECO:0000313" key="3">
    <source>
        <dbReference type="EMBL" id="AOZ95335.1"/>
    </source>
</evidence>
<dbReference type="EMBL" id="CP017831">
    <property type="protein sequence ID" value="AOZ95335.1"/>
    <property type="molecule type" value="Genomic_DNA"/>
</dbReference>
<organism evidence="3 4">
    <name type="scientific">Butyrivibrio hungatei</name>
    <dbReference type="NCBI Taxonomy" id="185008"/>
    <lineage>
        <taxon>Bacteria</taxon>
        <taxon>Bacillati</taxon>
        <taxon>Bacillota</taxon>
        <taxon>Clostridia</taxon>
        <taxon>Lachnospirales</taxon>
        <taxon>Lachnospiraceae</taxon>
        <taxon>Butyrivibrio</taxon>
    </lineage>
</organism>
<name>A0A1D9NZH6_9FIRM</name>
<dbReference type="KEGG" id="bhu:bhn_I0301"/>
<dbReference type="SUPFAM" id="SSF52540">
    <property type="entry name" value="P-loop containing nucleoside triphosphate hydrolases"/>
    <property type="match status" value="1"/>
</dbReference>
<dbReference type="InterPro" id="IPR011629">
    <property type="entry name" value="CobW-like_C"/>
</dbReference>
<dbReference type="Pfam" id="PF02492">
    <property type="entry name" value="cobW"/>
    <property type="match status" value="1"/>
</dbReference>
<dbReference type="RefSeq" id="WP_071175122.1">
    <property type="nucleotide sequence ID" value="NZ_CP017831.1"/>
</dbReference>
<dbReference type="GO" id="GO:0005737">
    <property type="term" value="C:cytoplasm"/>
    <property type="evidence" value="ECO:0007669"/>
    <property type="project" value="TreeGrafter"/>
</dbReference>
<reference evidence="4" key="1">
    <citation type="submission" date="2016-10" db="EMBL/GenBank/DDBJ databases">
        <title>The complete genome sequence of the rumen bacterium Butyrivibrio hungatei MB2003.</title>
        <authorList>
            <person name="Palevich N."/>
            <person name="Kelly W.J."/>
            <person name="Leahy S.C."/>
            <person name="Altermann E."/>
            <person name="Rakonjac J."/>
            <person name="Attwood G.T."/>
        </authorList>
    </citation>
    <scope>NUCLEOTIDE SEQUENCE [LARGE SCALE GENOMIC DNA]</scope>
    <source>
        <strain evidence="4">MB2003</strain>
    </source>
</reference>
<dbReference type="Proteomes" id="UP000179284">
    <property type="component" value="Chromosome I"/>
</dbReference>
<dbReference type="Pfam" id="PF07683">
    <property type="entry name" value="CobW_C"/>
    <property type="match status" value="1"/>
</dbReference>
<protein>
    <submittedName>
        <fullName evidence="3">Cobalamin biosynthesis protein CobW</fullName>
    </submittedName>
</protein>
<feature type="domain" description="CobW/HypB/UreG nucleotide-binding" evidence="1">
    <location>
        <begin position="3"/>
        <end position="181"/>
    </location>
</feature>